<sequence length="96" mass="10885">MENGVGTRGCCHVPHIRVGIALPPKNVCRQKWCQGRVDGWWGGPKDRMVETCGAVMHLRGTNAKERLLPQMGWSINRMSRRCTDDLCGIPYKYVML</sequence>
<organism evidence="1 2">
    <name type="scientific">Araneus ventricosus</name>
    <name type="common">Orbweaver spider</name>
    <name type="synonym">Epeira ventricosa</name>
    <dbReference type="NCBI Taxonomy" id="182803"/>
    <lineage>
        <taxon>Eukaryota</taxon>
        <taxon>Metazoa</taxon>
        <taxon>Ecdysozoa</taxon>
        <taxon>Arthropoda</taxon>
        <taxon>Chelicerata</taxon>
        <taxon>Arachnida</taxon>
        <taxon>Araneae</taxon>
        <taxon>Araneomorphae</taxon>
        <taxon>Entelegynae</taxon>
        <taxon>Araneoidea</taxon>
        <taxon>Araneidae</taxon>
        <taxon>Araneus</taxon>
    </lineage>
</organism>
<dbReference type="Proteomes" id="UP000499080">
    <property type="component" value="Unassembled WGS sequence"/>
</dbReference>
<comment type="caution">
    <text evidence="1">The sequence shown here is derived from an EMBL/GenBank/DDBJ whole genome shotgun (WGS) entry which is preliminary data.</text>
</comment>
<accession>A0A4Y2KG93</accession>
<dbReference type="EMBL" id="BGPR01004548">
    <property type="protein sequence ID" value="GBN00776.1"/>
    <property type="molecule type" value="Genomic_DNA"/>
</dbReference>
<evidence type="ECO:0000313" key="1">
    <source>
        <dbReference type="EMBL" id="GBN00776.1"/>
    </source>
</evidence>
<dbReference type="OrthoDB" id="10440607at2759"/>
<keyword evidence="2" id="KW-1185">Reference proteome</keyword>
<name>A0A4Y2KG93_ARAVE</name>
<proteinExistence type="predicted"/>
<protein>
    <submittedName>
        <fullName evidence="1">Uncharacterized protein</fullName>
    </submittedName>
</protein>
<gene>
    <name evidence="1" type="ORF">AVEN_168994_1</name>
</gene>
<evidence type="ECO:0000313" key="2">
    <source>
        <dbReference type="Proteomes" id="UP000499080"/>
    </source>
</evidence>
<reference evidence="1 2" key="1">
    <citation type="journal article" date="2019" name="Sci. Rep.">
        <title>Orb-weaving spider Araneus ventricosus genome elucidates the spidroin gene catalogue.</title>
        <authorList>
            <person name="Kono N."/>
            <person name="Nakamura H."/>
            <person name="Ohtoshi R."/>
            <person name="Moran D.A.P."/>
            <person name="Shinohara A."/>
            <person name="Yoshida Y."/>
            <person name="Fujiwara M."/>
            <person name="Mori M."/>
            <person name="Tomita M."/>
            <person name="Arakawa K."/>
        </authorList>
    </citation>
    <scope>NUCLEOTIDE SEQUENCE [LARGE SCALE GENOMIC DNA]</scope>
</reference>
<dbReference type="AlphaFoldDB" id="A0A4Y2KG93"/>